<organism evidence="3 4">
    <name type="scientific">Aspergillus aculeatus (strain ATCC 16872 / CBS 172.66 / WB 5094)</name>
    <dbReference type="NCBI Taxonomy" id="690307"/>
    <lineage>
        <taxon>Eukaryota</taxon>
        <taxon>Fungi</taxon>
        <taxon>Dikarya</taxon>
        <taxon>Ascomycota</taxon>
        <taxon>Pezizomycotina</taxon>
        <taxon>Eurotiomycetes</taxon>
        <taxon>Eurotiomycetidae</taxon>
        <taxon>Eurotiales</taxon>
        <taxon>Aspergillaceae</taxon>
        <taxon>Aspergillus</taxon>
        <taxon>Aspergillus subgen. Circumdati</taxon>
    </lineage>
</organism>
<feature type="compositionally biased region" description="Basic residues" evidence="1">
    <location>
        <begin position="425"/>
        <end position="436"/>
    </location>
</feature>
<feature type="region of interest" description="Disordered" evidence="1">
    <location>
        <begin position="268"/>
        <end position="302"/>
    </location>
</feature>
<dbReference type="VEuPathDB" id="FungiDB:ASPACDRAFT_58970"/>
<dbReference type="RefSeq" id="XP_020057584.1">
    <property type="nucleotide sequence ID" value="XM_020203403.1"/>
</dbReference>
<dbReference type="InterPro" id="IPR036047">
    <property type="entry name" value="F-box-like_dom_sf"/>
</dbReference>
<dbReference type="SUPFAM" id="SSF81383">
    <property type="entry name" value="F-box domain"/>
    <property type="match status" value="1"/>
</dbReference>
<evidence type="ECO:0000313" key="4">
    <source>
        <dbReference type="Proteomes" id="UP000184546"/>
    </source>
</evidence>
<dbReference type="PROSITE" id="PS50181">
    <property type="entry name" value="FBOX"/>
    <property type="match status" value="1"/>
</dbReference>
<evidence type="ECO:0000313" key="3">
    <source>
        <dbReference type="EMBL" id="OJK01245.1"/>
    </source>
</evidence>
<accession>A0A1L9WY93</accession>
<feature type="region of interest" description="Disordered" evidence="1">
    <location>
        <begin position="425"/>
        <end position="456"/>
    </location>
</feature>
<sequence length="538" mass="61164">MVTPELKSRLDDLPLEILQMILADLDLESVKNLRLTTRTLAERCAGPRFQLIQPVLDFSRPNLRALHALACDPAISPKVHSLTFLATSPDTRELENNVEDGCYEVVEWRGPMFQKFNRRYKPEELEQAKSDLLWLRQQQEARTQEPPSEMIELLQLALKGFSALESIRFDGGVIRGRAKRESPGYKEWQPVWARASHVLSSVLTAMVQSGVSVKRLDVYRNTSRCCIQVDELAALAAGFSPSQLEVLGKGLESLQLSMSGMLKDAHVKEMENEEDDDEEEEEEEEEEGENNDKSNDEEKTPPVIKDEVLDITALFLRSAPALRELDLTFRRSGSKEKDYYCYDWVIDRIAHETQFLMLEKCSCSGLAAKGGSLLLFLQKHPTLRSLTLRECFLTSGSWTPILTHLQSLPRLETLSLSNLFGKHMQNRKYEQRRRRPSSPSLSSMSKTKNEPDDELEEGDGMVVLLPVWNVPSKDRWAGWFTEYPHSNGRAVHTRDFTREELAKGLVFQPLAKGPGCAIGSAQAMNWRNSRRELYAPLV</sequence>
<evidence type="ECO:0000256" key="1">
    <source>
        <dbReference type="SAM" id="MobiDB-lite"/>
    </source>
</evidence>
<dbReference type="OMA" id="IHECHLS"/>
<dbReference type="EMBL" id="KV878974">
    <property type="protein sequence ID" value="OJK01245.1"/>
    <property type="molecule type" value="Genomic_DNA"/>
</dbReference>
<dbReference type="GeneID" id="30977217"/>
<dbReference type="AlphaFoldDB" id="A0A1L9WY93"/>
<feature type="compositionally biased region" description="Acidic residues" evidence="1">
    <location>
        <begin position="271"/>
        <end position="289"/>
    </location>
</feature>
<evidence type="ECO:0000259" key="2">
    <source>
        <dbReference type="PROSITE" id="PS50181"/>
    </source>
</evidence>
<dbReference type="InterPro" id="IPR032675">
    <property type="entry name" value="LRR_dom_sf"/>
</dbReference>
<dbReference type="Gene3D" id="3.80.10.10">
    <property type="entry name" value="Ribonuclease Inhibitor"/>
    <property type="match status" value="1"/>
</dbReference>
<dbReference type="InterPro" id="IPR001810">
    <property type="entry name" value="F-box_dom"/>
</dbReference>
<reference evidence="4" key="1">
    <citation type="journal article" date="2017" name="Genome Biol.">
        <title>Comparative genomics reveals high biological diversity and specific adaptations in the industrially and medically important fungal genus Aspergillus.</title>
        <authorList>
            <person name="de Vries R.P."/>
            <person name="Riley R."/>
            <person name="Wiebenga A."/>
            <person name="Aguilar-Osorio G."/>
            <person name="Amillis S."/>
            <person name="Uchima C.A."/>
            <person name="Anderluh G."/>
            <person name="Asadollahi M."/>
            <person name="Askin M."/>
            <person name="Barry K."/>
            <person name="Battaglia E."/>
            <person name="Bayram O."/>
            <person name="Benocci T."/>
            <person name="Braus-Stromeyer S.A."/>
            <person name="Caldana C."/>
            <person name="Canovas D."/>
            <person name="Cerqueira G.C."/>
            <person name="Chen F."/>
            <person name="Chen W."/>
            <person name="Choi C."/>
            <person name="Clum A."/>
            <person name="Dos Santos R.A."/>
            <person name="Damasio A.R."/>
            <person name="Diallinas G."/>
            <person name="Emri T."/>
            <person name="Fekete E."/>
            <person name="Flipphi M."/>
            <person name="Freyberg S."/>
            <person name="Gallo A."/>
            <person name="Gournas C."/>
            <person name="Habgood R."/>
            <person name="Hainaut M."/>
            <person name="Harispe M.L."/>
            <person name="Henrissat B."/>
            <person name="Hilden K.S."/>
            <person name="Hope R."/>
            <person name="Hossain A."/>
            <person name="Karabika E."/>
            <person name="Karaffa L."/>
            <person name="Karanyi Z."/>
            <person name="Krasevec N."/>
            <person name="Kuo A."/>
            <person name="Kusch H."/>
            <person name="LaButti K."/>
            <person name="Lagendijk E.L."/>
            <person name="Lapidus A."/>
            <person name="Levasseur A."/>
            <person name="Lindquist E."/>
            <person name="Lipzen A."/>
            <person name="Logrieco A.F."/>
            <person name="MacCabe A."/>
            <person name="Maekelae M.R."/>
            <person name="Malavazi I."/>
            <person name="Melin P."/>
            <person name="Meyer V."/>
            <person name="Mielnichuk N."/>
            <person name="Miskei M."/>
            <person name="Molnar A.P."/>
            <person name="Mule G."/>
            <person name="Ngan C.Y."/>
            <person name="Orejas M."/>
            <person name="Orosz E."/>
            <person name="Ouedraogo J.P."/>
            <person name="Overkamp K.M."/>
            <person name="Park H.-S."/>
            <person name="Perrone G."/>
            <person name="Piumi F."/>
            <person name="Punt P.J."/>
            <person name="Ram A.F."/>
            <person name="Ramon A."/>
            <person name="Rauscher S."/>
            <person name="Record E."/>
            <person name="Riano-Pachon D.M."/>
            <person name="Robert V."/>
            <person name="Roehrig J."/>
            <person name="Ruller R."/>
            <person name="Salamov A."/>
            <person name="Salih N.S."/>
            <person name="Samson R.A."/>
            <person name="Sandor E."/>
            <person name="Sanguinetti M."/>
            <person name="Schuetze T."/>
            <person name="Sepcic K."/>
            <person name="Shelest E."/>
            <person name="Sherlock G."/>
            <person name="Sophianopoulou V."/>
            <person name="Squina F.M."/>
            <person name="Sun H."/>
            <person name="Susca A."/>
            <person name="Todd R.B."/>
            <person name="Tsang A."/>
            <person name="Unkles S.E."/>
            <person name="van de Wiele N."/>
            <person name="van Rossen-Uffink D."/>
            <person name="Oliveira J.V."/>
            <person name="Vesth T.C."/>
            <person name="Visser J."/>
            <person name="Yu J.-H."/>
            <person name="Zhou M."/>
            <person name="Andersen M.R."/>
            <person name="Archer D.B."/>
            <person name="Baker S.E."/>
            <person name="Benoit I."/>
            <person name="Brakhage A.A."/>
            <person name="Braus G.H."/>
            <person name="Fischer R."/>
            <person name="Frisvad J.C."/>
            <person name="Goldman G.H."/>
            <person name="Houbraken J."/>
            <person name="Oakley B."/>
            <person name="Pocsi I."/>
            <person name="Scazzocchio C."/>
            <person name="Seiboth B."/>
            <person name="vanKuyk P.A."/>
            <person name="Wortman J."/>
            <person name="Dyer P.S."/>
            <person name="Grigoriev I.V."/>
        </authorList>
    </citation>
    <scope>NUCLEOTIDE SEQUENCE [LARGE SCALE GENOMIC DNA]</scope>
    <source>
        <strain evidence="4">ATCC 16872 / CBS 172.66 / WB 5094</strain>
    </source>
</reference>
<gene>
    <name evidence="3" type="ORF">ASPACDRAFT_58970</name>
</gene>
<protein>
    <recommendedName>
        <fullName evidence="2">F-box domain-containing protein</fullName>
    </recommendedName>
</protein>
<name>A0A1L9WY93_ASPA1</name>
<proteinExistence type="predicted"/>
<dbReference type="OrthoDB" id="3886018at2759"/>
<dbReference type="Proteomes" id="UP000184546">
    <property type="component" value="Unassembled WGS sequence"/>
</dbReference>
<dbReference type="SUPFAM" id="SSF52047">
    <property type="entry name" value="RNI-like"/>
    <property type="match status" value="1"/>
</dbReference>
<keyword evidence="4" id="KW-1185">Reference proteome</keyword>
<feature type="domain" description="F-box" evidence="2">
    <location>
        <begin position="7"/>
        <end position="52"/>
    </location>
</feature>
<feature type="compositionally biased region" description="Basic and acidic residues" evidence="1">
    <location>
        <begin position="290"/>
        <end position="302"/>
    </location>
</feature>